<proteinExistence type="inferred from homology"/>
<keyword evidence="2" id="KW-0479">Metal-binding</keyword>
<dbReference type="EMBL" id="BAABJZ010000006">
    <property type="protein sequence ID" value="GAA4874952.1"/>
    <property type="molecule type" value="Genomic_DNA"/>
</dbReference>
<organism evidence="5 6">
    <name type="scientific">Ferrimonas pelagia</name>
    <dbReference type="NCBI Taxonomy" id="1177826"/>
    <lineage>
        <taxon>Bacteria</taxon>
        <taxon>Pseudomonadati</taxon>
        <taxon>Pseudomonadota</taxon>
        <taxon>Gammaproteobacteria</taxon>
        <taxon>Alteromonadales</taxon>
        <taxon>Ferrimonadaceae</taxon>
        <taxon>Ferrimonas</taxon>
    </lineage>
</organism>
<dbReference type="InterPro" id="IPR002780">
    <property type="entry name" value="Hyd_form_HypD"/>
</dbReference>
<evidence type="ECO:0000256" key="1">
    <source>
        <dbReference type="ARBA" id="ARBA00007888"/>
    </source>
</evidence>
<comment type="similarity">
    <text evidence="1 4">Belongs to the HypD family.</text>
</comment>
<accession>A0ABP9EBV3</accession>
<keyword evidence="6" id="KW-1185">Reference proteome</keyword>
<name>A0ABP9EBV3_9GAMM</name>
<evidence type="ECO:0000313" key="5">
    <source>
        <dbReference type="EMBL" id="GAA4874952.1"/>
    </source>
</evidence>
<dbReference type="Gene3D" id="3.40.50.11750">
    <property type="entry name" value="HypD, alpha/beta domain 1"/>
    <property type="match status" value="2"/>
</dbReference>
<evidence type="ECO:0000256" key="3">
    <source>
        <dbReference type="ARBA" id="ARBA00023004"/>
    </source>
</evidence>
<dbReference type="NCBIfam" id="TIGR00075">
    <property type="entry name" value="hypD"/>
    <property type="match status" value="1"/>
</dbReference>
<sequence>MKFVDEFRDPAAVKAALAQIESALTQVPASRKPLQIMEVCGGHTHAIFKFALGQLLPDDIEFVHGPGCPVCVLPRGRIDDAITLAEEHGVILCSYGDALRVPGDKGSLQDAKSRGADIRVVYSPLDALALAREYPNKQVAFFALGFETTAPATALTLKQAALDGVENFSVLCHHITIGPPLRAILDDPGIRIDGFIGPGHVSMITGEQVYDFIAEDYAKPLVIAGFEPLDLLQALAMVVKQIAAAEARVENQYRRAVTSVGNRIAQQAMGEVFMPAPESDWRGLGAIPESGLMLSEAFRPYDAEARFGIGRTSVAEPEGCGCARVLRGQLKPHQCPLFGTICKPQMPVGALMVSSEGACAAYYQYRAGV</sequence>
<dbReference type="PIRSF" id="PIRSF005622">
    <property type="entry name" value="Hydrgn_mat_hypD"/>
    <property type="match status" value="1"/>
</dbReference>
<dbReference type="InterPro" id="IPR042243">
    <property type="entry name" value="HypD_1"/>
</dbReference>
<dbReference type="PANTHER" id="PTHR30149:SF0">
    <property type="entry name" value="HYDROGENASE MATURATION FACTOR HYPD"/>
    <property type="match status" value="1"/>
</dbReference>
<reference evidence="6" key="1">
    <citation type="journal article" date="2019" name="Int. J. Syst. Evol. Microbiol.">
        <title>The Global Catalogue of Microorganisms (GCM) 10K type strain sequencing project: providing services to taxonomists for standard genome sequencing and annotation.</title>
        <authorList>
            <consortium name="The Broad Institute Genomics Platform"/>
            <consortium name="The Broad Institute Genome Sequencing Center for Infectious Disease"/>
            <person name="Wu L."/>
            <person name="Ma J."/>
        </authorList>
    </citation>
    <scope>NUCLEOTIDE SEQUENCE [LARGE SCALE GENOMIC DNA]</scope>
    <source>
        <strain evidence="6">JCM 18401</strain>
    </source>
</reference>
<comment type="caution">
    <text evidence="5">The sequence shown here is derived from an EMBL/GenBank/DDBJ whole genome shotgun (WGS) entry which is preliminary data.</text>
</comment>
<dbReference type="Proteomes" id="UP001499988">
    <property type="component" value="Unassembled WGS sequence"/>
</dbReference>
<gene>
    <name evidence="5" type="primary">hypD</name>
    <name evidence="5" type="ORF">GCM10023333_05150</name>
</gene>
<dbReference type="RefSeq" id="WP_345333110.1">
    <property type="nucleotide sequence ID" value="NZ_BAABJZ010000006.1"/>
</dbReference>
<evidence type="ECO:0000256" key="4">
    <source>
        <dbReference type="PIRNR" id="PIRNR005622"/>
    </source>
</evidence>
<dbReference type="PANTHER" id="PTHR30149">
    <property type="entry name" value="HYDROGENASE PROTEIN ASSEMBLY PROTEIN HYPD"/>
    <property type="match status" value="1"/>
</dbReference>
<dbReference type="InterPro" id="IPR042244">
    <property type="entry name" value="HypD_2_sf"/>
</dbReference>
<evidence type="ECO:0000313" key="6">
    <source>
        <dbReference type="Proteomes" id="UP001499988"/>
    </source>
</evidence>
<dbReference type="Gene3D" id="6.10.20.100">
    <property type="match status" value="1"/>
</dbReference>
<protein>
    <recommendedName>
        <fullName evidence="4">Hydrogenase maturation factor</fullName>
    </recommendedName>
</protein>
<keyword evidence="3" id="KW-0408">Iron</keyword>
<evidence type="ECO:0000256" key="2">
    <source>
        <dbReference type="ARBA" id="ARBA00022723"/>
    </source>
</evidence>
<dbReference type="Pfam" id="PF01924">
    <property type="entry name" value="HypD"/>
    <property type="match status" value="1"/>
</dbReference>